<proteinExistence type="inferred from homology"/>
<protein>
    <recommendedName>
        <fullName evidence="4">Flagellar hook-associated protein 1</fullName>
    </recommendedName>
</protein>
<dbReference type="GO" id="GO:0044780">
    <property type="term" value="P:bacterial-type flagellum assembly"/>
    <property type="evidence" value="ECO:0007669"/>
    <property type="project" value="InterPro"/>
</dbReference>
<evidence type="ECO:0000313" key="10">
    <source>
        <dbReference type="EMBL" id="SEN60986.1"/>
    </source>
</evidence>
<dbReference type="NCBIfam" id="TIGR02492">
    <property type="entry name" value="flgK_ends"/>
    <property type="match status" value="1"/>
</dbReference>
<evidence type="ECO:0000256" key="4">
    <source>
        <dbReference type="ARBA" id="ARBA00016244"/>
    </source>
</evidence>
<dbReference type="Pfam" id="PF06429">
    <property type="entry name" value="Flg_bbr_C"/>
    <property type="match status" value="1"/>
</dbReference>
<sequence length="481" mass="50274">MSIARALSNAVSGLAAVSRGTETVAANLANLATPGYARRDVALSPLGFGANSGGVRVNGIMRIVDAGILGETRLTEAARSNAAIHSGFAAEMEAVVGVPGNADSLASKLTDLQSALVSASTRPEDEVRLQIAVSAAEKLADKLNEISNTIQAARTAADNAIAADVEVLNGSLDRVADLNRRIATISAKGADPSSLMDQRQQVIDQIARIVPVQEVVRDNGHVALFTTEGAVLLDGSQPNHLTFQPSGSLTPEMSVGTPPVGILQQDGRELTAGGMGLFVGGSLAASFAVRDEFAPQMQVEIDTIALELHDRFALSTTDPTLDPGEPGLFTDAGGSASLATLTGLSGRITINETVQDALWRLRAGIGADNPGPIADSAQLLRLSNSLTAVLAPPNSGAFNGNTTLAARFSQLEAMTVSRRVASEADTAIQNARHERITSTFLSQGVDSDFEMQRLLQYEQAYAANARVIQAIDEMMQSILRL</sequence>
<evidence type="ECO:0000256" key="6">
    <source>
        <dbReference type="ARBA" id="ARBA00023143"/>
    </source>
</evidence>
<dbReference type="Proteomes" id="UP000199054">
    <property type="component" value="Unassembled WGS sequence"/>
</dbReference>
<accession>A0A1H8HYK9</accession>
<evidence type="ECO:0000256" key="1">
    <source>
        <dbReference type="ARBA" id="ARBA00004117"/>
    </source>
</evidence>
<evidence type="ECO:0000313" key="11">
    <source>
        <dbReference type="Proteomes" id="UP000199054"/>
    </source>
</evidence>
<feature type="domain" description="Flagellar basal body rod protein N-terminal" evidence="7">
    <location>
        <begin position="7"/>
        <end position="36"/>
    </location>
</feature>
<name>A0A1H8HYK9_9RHOB</name>
<dbReference type="STRING" id="34002.SAMN04489859_10112"/>
<dbReference type="RefSeq" id="WP_090611641.1">
    <property type="nucleotide sequence ID" value="NZ_CP067124.1"/>
</dbReference>
<keyword evidence="11" id="KW-1185">Reference proteome</keyword>
<feature type="domain" description="Flagellar hook-associated protein FlgK helical" evidence="9">
    <location>
        <begin position="93"/>
        <end position="312"/>
    </location>
</feature>
<evidence type="ECO:0000256" key="3">
    <source>
        <dbReference type="ARBA" id="ARBA00009677"/>
    </source>
</evidence>
<dbReference type="GO" id="GO:0009425">
    <property type="term" value="C:bacterial-type flagellum basal body"/>
    <property type="evidence" value="ECO:0007669"/>
    <property type="project" value="UniProtKB-SubCell"/>
</dbReference>
<comment type="subcellular location">
    <subcellularLocation>
        <location evidence="1">Bacterial flagellum basal body</location>
    </subcellularLocation>
    <subcellularLocation>
        <location evidence="2">Secreted</location>
    </subcellularLocation>
</comment>
<evidence type="ECO:0000259" key="7">
    <source>
        <dbReference type="Pfam" id="PF00460"/>
    </source>
</evidence>
<feature type="domain" description="Flagellar basal-body/hook protein C-terminal" evidence="8">
    <location>
        <begin position="444"/>
        <end position="481"/>
    </location>
</feature>
<dbReference type="InterPro" id="IPR053927">
    <property type="entry name" value="FlgK_helical"/>
</dbReference>
<dbReference type="InterPro" id="IPR019776">
    <property type="entry name" value="Flagellar_basal_body_rod_CS"/>
</dbReference>
<dbReference type="InterPro" id="IPR002371">
    <property type="entry name" value="FlgK"/>
</dbReference>
<dbReference type="EMBL" id="FODE01000011">
    <property type="protein sequence ID" value="SEN60986.1"/>
    <property type="molecule type" value="Genomic_DNA"/>
</dbReference>
<keyword evidence="5" id="KW-0964">Secreted</keyword>
<reference evidence="10 11" key="1">
    <citation type="submission" date="2016-10" db="EMBL/GenBank/DDBJ databases">
        <authorList>
            <person name="de Groot N.N."/>
        </authorList>
    </citation>
    <scope>NUCLEOTIDE SEQUENCE [LARGE SCALE GENOMIC DNA]</scope>
    <source>
        <strain evidence="10 11">DSM 8512</strain>
    </source>
</reference>
<dbReference type="Pfam" id="PF00460">
    <property type="entry name" value="Flg_bb_rod"/>
    <property type="match status" value="1"/>
</dbReference>
<comment type="similarity">
    <text evidence="3">Belongs to the flagella basal body rod proteins family.</text>
</comment>
<keyword evidence="6" id="KW-0975">Bacterial flagellum</keyword>
<evidence type="ECO:0000259" key="8">
    <source>
        <dbReference type="Pfam" id="PF06429"/>
    </source>
</evidence>
<dbReference type="InterPro" id="IPR010930">
    <property type="entry name" value="Flg_bb/hook_C_dom"/>
</dbReference>
<dbReference type="PROSITE" id="PS00588">
    <property type="entry name" value="FLAGELLA_BB_ROD"/>
    <property type="match status" value="1"/>
</dbReference>
<dbReference type="InterPro" id="IPR001444">
    <property type="entry name" value="Flag_bb_rod_N"/>
</dbReference>
<dbReference type="GO" id="GO:0009424">
    <property type="term" value="C:bacterial-type flagellum hook"/>
    <property type="evidence" value="ECO:0007669"/>
    <property type="project" value="InterPro"/>
</dbReference>
<evidence type="ECO:0000256" key="2">
    <source>
        <dbReference type="ARBA" id="ARBA00004613"/>
    </source>
</evidence>
<dbReference type="OrthoDB" id="7181295at2"/>
<keyword evidence="10" id="KW-0282">Flagellum</keyword>
<organism evidence="10 11">
    <name type="scientific">Paracoccus alcaliphilus</name>
    <dbReference type="NCBI Taxonomy" id="34002"/>
    <lineage>
        <taxon>Bacteria</taxon>
        <taxon>Pseudomonadati</taxon>
        <taxon>Pseudomonadota</taxon>
        <taxon>Alphaproteobacteria</taxon>
        <taxon>Rhodobacterales</taxon>
        <taxon>Paracoccaceae</taxon>
        <taxon>Paracoccus</taxon>
    </lineage>
</organism>
<dbReference type="GO" id="GO:0005198">
    <property type="term" value="F:structural molecule activity"/>
    <property type="evidence" value="ECO:0007669"/>
    <property type="project" value="InterPro"/>
</dbReference>
<keyword evidence="10" id="KW-0969">Cilium</keyword>
<keyword evidence="10" id="KW-0966">Cell projection</keyword>
<dbReference type="Pfam" id="PF22638">
    <property type="entry name" value="FlgK_D1"/>
    <property type="match status" value="1"/>
</dbReference>
<dbReference type="GO" id="GO:0005576">
    <property type="term" value="C:extracellular region"/>
    <property type="evidence" value="ECO:0007669"/>
    <property type="project" value="UniProtKB-SubCell"/>
</dbReference>
<dbReference type="SUPFAM" id="SSF64518">
    <property type="entry name" value="Phase 1 flagellin"/>
    <property type="match status" value="1"/>
</dbReference>
<evidence type="ECO:0000259" key="9">
    <source>
        <dbReference type="Pfam" id="PF22638"/>
    </source>
</evidence>
<gene>
    <name evidence="10" type="ORF">SAMN04489859_10112</name>
</gene>
<dbReference type="PANTHER" id="PTHR30033:SF2">
    <property type="entry name" value="FLAGELLAR HOOK PROTEIN"/>
    <property type="match status" value="1"/>
</dbReference>
<dbReference type="PANTHER" id="PTHR30033">
    <property type="entry name" value="FLAGELLAR HOOK-ASSOCIATED PROTEIN 1"/>
    <property type="match status" value="1"/>
</dbReference>
<evidence type="ECO:0000256" key="5">
    <source>
        <dbReference type="ARBA" id="ARBA00022525"/>
    </source>
</evidence>
<dbReference type="AlphaFoldDB" id="A0A1H8HYK9"/>